<keyword evidence="9" id="KW-1185">Reference proteome</keyword>
<dbReference type="PROSITE" id="PS50011">
    <property type="entry name" value="PROTEIN_KINASE_DOM"/>
    <property type="match status" value="1"/>
</dbReference>
<gene>
    <name evidence="8" type="ORF">SAMN05421803_112158</name>
</gene>
<dbReference type="PANTHER" id="PTHR43289:SF34">
    <property type="entry name" value="SERINE_THREONINE-PROTEIN KINASE YBDM-RELATED"/>
    <property type="match status" value="1"/>
</dbReference>
<evidence type="ECO:0000256" key="1">
    <source>
        <dbReference type="ARBA" id="ARBA00022679"/>
    </source>
</evidence>
<keyword evidence="2 5" id="KW-0547">Nucleotide-binding</keyword>
<protein>
    <submittedName>
        <fullName evidence="8">Serine/threonine protein kinase</fullName>
    </submittedName>
</protein>
<evidence type="ECO:0000256" key="5">
    <source>
        <dbReference type="PROSITE-ProRule" id="PRU10141"/>
    </source>
</evidence>
<evidence type="ECO:0000256" key="2">
    <source>
        <dbReference type="ARBA" id="ARBA00022741"/>
    </source>
</evidence>
<evidence type="ECO:0000313" key="8">
    <source>
        <dbReference type="EMBL" id="SHK00505.1"/>
    </source>
</evidence>
<dbReference type="EMBL" id="FQZK01000012">
    <property type="protein sequence ID" value="SHK00505.1"/>
    <property type="molecule type" value="Genomic_DNA"/>
</dbReference>
<dbReference type="InterPro" id="IPR011009">
    <property type="entry name" value="Kinase-like_dom_sf"/>
</dbReference>
<feature type="domain" description="Protein kinase" evidence="7">
    <location>
        <begin position="27"/>
        <end position="276"/>
    </location>
</feature>
<dbReference type="STRING" id="758803.SAMN05421803_112158"/>
<sequence length="581" mass="60573">MNPSRPSPLPTGFRPLRPGDPLSVGPFRLVGLLGEGGMGTVYGALDRDGAHVALKVVRDRHAADPVYRERFAQEAAVLSRVSAECAPRFLGADPGAEPPWMATGFVTGRTLTEHLAQLGPLTGERLVAFAAGTVEALAAVHAAGITHRDVKPANVILSPDGPRLLDFGIARLTEDPSPEEGVFGSPGWIAPERLAGEAGTPKADVFAWGGLVVHAATGHGPFGHGDTATLLARTRRGEVDAQGVPEDLLPLVLRALAPDPDARPTASEALGELLALGRTAPEQDPRTRLRTLLAVSWTGFEAVRGLGGWVAVAGPPGAAAGSAAAGATGAAGGGTGAGSGGATATASATAAGTGKLVAAGTALTVLVGAGAWVAGQWYSEQRDEAGPVVQAAPTEPAEPTRAVEFRGMTVDVPEDWVVDRLPYSFVYPETGETIEGEDIALRTPGQEAACEPDVYDRTFFCPGVWLIGPGSISYRMYQSPLDGSGPYLEGGISTCPVGEEYRREEGEVEEVTDALAPVGERMAYHRVWEVGCLPSGSDGSQGDMSWFEQRYWLLPESEILVLDHYMTEGLDEMLADADLPG</sequence>
<reference evidence="8 9" key="1">
    <citation type="submission" date="2016-11" db="EMBL/GenBank/DDBJ databases">
        <authorList>
            <person name="Jaros S."/>
            <person name="Januszkiewicz K."/>
            <person name="Wedrychowicz H."/>
        </authorList>
    </citation>
    <scope>NUCLEOTIDE SEQUENCE [LARGE SCALE GENOMIC DNA]</scope>
    <source>
        <strain evidence="8 9">CGMCC 4.5723</strain>
    </source>
</reference>
<dbReference type="InterPro" id="IPR008271">
    <property type="entry name" value="Ser/Thr_kinase_AS"/>
</dbReference>
<evidence type="ECO:0000313" key="9">
    <source>
        <dbReference type="Proteomes" id="UP000184452"/>
    </source>
</evidence>
<dbReference type="AlphaFoldDB" id="A0A1M6NXQ4"/>
<keyword evidence="8" id="KW-0723">Serine/threonine-protein kinase</keyword>
<accession>A0A1M6NXQ4</accession>
<dbReference type="SMART" id="SM00220">
    <property type="entry name" value="S_TKc"/>
    <property type="match status" value="1"/>
</dbReference>
<dbReference type="RefSeq" id="WP_073380832.1">
    <property type="nucleotide sequence ID" value="NZ_FQZK01000012.1"/>
</dbReference>
<name>A0A1M6NXQ4_9ACTN</name>
<feature type="compositionally biased region" description="Gly residues" evidence="6">
    <location>
        <begin position="329"/>
        <end position="341"/>
    </location>
</feature>
<dbReference type="SUPFAM" id="SSF56112">
    <property type="entry name" value="Protein kinase-like (PK-like)"/>
    <property type="match status" value="1"/>
</dbReference>
<dbReference type="Gene3D" id="1.10.510.10">
    <property type="entry name" value="Transferase(Phosphotransferase) domain 1"/>
    <property type="match status" value="1"/>
</dbReference>
<dbReference type="InterPro" id="IPR017441">
    <property type="entry name" value="Protein_kinase_ATP_BS"/>
</dbReference>
<dbReference type="PROSITE" id="PS00108">
    <property type="entry name" value="PROTEIN_KINASE_ST"/>
    <property type="match status" value="1"/>
</dbReference>
<keyword evidence="1" id="KW-0808">Transferase</keyword>
<dbReference type="GO" id="GO:0004674">
    <property type="term" value="F:protein serine/threonine kinase activity"/>
    <property type="evidence" value="ECO:0007669"/>
    <property type="project" value="UniProtKB-KW"/>
</dbReference>
<dbReference type="GO" id="GO:0005524">
    <property type="term" value="F:ATP binding"/>
    <property type="evidence" value="ECO:0007669"/>
    <property type="project" value="UniProtKB-UniRule"/>
</dbReference>
<keyword evidence="4 5" id="KW-0067">ATP-binding</keyword>
<dbReference type="Proteomes" id="UP000184452">
    <property type="component" value="Unassembled WGS sequence"/>
</dbReference>
<dbReference type="Pfam" id="PF00069">
    <property type="entry name" value="Pkinase"/>
    <property type="match status" value="1"/>
</dbReference>
<keyword evidence="3 8" id="KW-0418">Kinase</keyword>
<evidence type="ECO:0000256" key="4">
    <source>
        <dbReference type="ARBA" id="ARBA00022840"/>
    </source>
</evidence>
<dbReference type="CDD" id="cd14014">
    <property type="entry name" value="STKc_PknB_like"/>
    <property type="match status" value="1"/>
</dbReference>
<evidence type="ECO:0000259" key="7">
    <source>
        <dbReference type="PROSITE" id="PS50011"/>
    </source>
</evidence>
<feature type="region of interest" description="Disordered" evidence="6">
    <location>
        <begin position="317"/>
        <end position="345"/>
    </location>
</feature>
<dbReference type="PANTHER" id="PTHR43289">
    <property type="entry name" value="MITOGEN-ACTIVATED PROTEIN KINASE KINASE KINASE 20-RELATED"/>
    <property type="match status" value="1"/>
</dbReference>
<proteinExistence type="predicted"/>
<organism evidence="8 9">
    <name type="scientific">Nocardiopsis flavescens</name>
    <dbReference type="NCBI Taxonomy" id="758803"/>
    <lineage>
        <taxon>Bacteria</taxon>
        <taxon>Bacillati</taxon>
        <taxon>Actinomycetota</taxon>
        <taxon>Actinomycetes</taxon>
        <taxon>Streptosporangiales</taxon>
        <taxon>Nocardiopsidaceae</taxon>
        <taxon>Nocardiopsis</taxon>
    </lineage>
</organism>
<dbReference type="Gene3D" id="3.30.200.20">
    <property type="entry name" value="Phosphorylase Kinase, domain 1"/>
    <property type="match status" value="1"/>
</dbReference>
<feature type="compositionally biased region" description="Low complexity" evidence="6">
    <location>
        <begin position="317"/>
        <end position="328"/>
    </location>
</feature>
<evidence type="ECO:0000256" key="3">
    <source>
        <dbReference type="ARBA" id="ARBA00022777"/>
    </source>
</evidence>
<dbReference type="InterPro" id="IPR000719">
    <property type="entry name" value="Prot_kinase_dom"/>
</dbReference>
<feature type="binding site" evidence="5">
    <location>
        <position position="55"/>
    </location>
    <ligand>
        <name>ATP</name>
        <dbReference type="ChEBI" id="CHEBI:30616"/>
    </ligand>
</feature>
<dbReference type="OrthoDB" id="9762169at2"/>
<dbReference type="PROSITE" id="PS00107">
    <property type="entry name" value="PROTEIN_KINASE_ATP"/>
    <property type="match status" value="1"/>
</dbReference>
<evidence type="ECO:0000256" key="6">
    <source>
        <dbReference type="SAM" id="MobiDB-lite"/>
    </source>
</evidence>